<keyword evidence="3" id="KW-1185">Reference proteome</keyword>
<sequence>MLTVSTVQALYTRWITELWAGRPVASEIVTDDFVGHWPGRDVHGPEELQQIVEETRNMMADLTFAIELGPLSEGDLVAGRWVGTGRGPDGPVSFTGNDILRLAGDGRRFAEYWTGTSAG</sequence>
<dbReference type="InterPro" id="IPR032710">
    <property type="entry name" value="NTF2-like_dom_sf"/>
</dbReference>
<gene>
    <name evidence="2" type="ORF">GCM10023161_39910</name>
</gene>
<organism evidence="2 3">
    <name type="scientific">Mycobacterium paraffinicum</name>
    <dbReference type="NCBI Taxonomy" id="53378"/>
    <lineage>
        <taxon>Bacteria</taxon>
        <taxon>Bacillati</taxon>
        <taxon>Actinomycetota</taxon>
        <taxon>Actinomycetes</taxon>
        <taxon>Mycobacteriales</taxon>
        <taxon>Mycobacteriaceae</taxon>
        <taxon>Mycobacterium</taxon>
    </lineage>
</organism>
<name>A0ABP8F1N8_9MYCO</name>
<proteinExistence type="predicted"/>
<dbReference type="SUPFAM" id="SSF54427">
    <property type="entry name" value="NTF2-like"/>
    <property type="match status" value="1"/>
</dbReference>
<protein>
    <recommendedName>
        <fullName evidence="1">SnoaL-like domain-containing protein</fullName>
    </recommendedName>
</protein>
<feature type="domain" description="SnoaL-like" evidence="1">
    <location>
        <begin position="13"/>
        <end position="107"/>
    </location>
</feature>
<dbReference type="Proteomes" id="UP001501417">
    <property type="component" value="Unassembled WGS sequence"/>
</dbReference>
<dbReference type="InterPro" id="IPR037401">
    <property type="entry name" value="SnoaL-like"/>
</dbReference>
<accession>A0ABP8F1N8</accession>
<reference evidence="3" key="1">
    <citation type="journal article" date="2019" name="Int. J. Syst. Evol. Microbiol.">
        <title>The Global Catalogue of Microorganisms (GCM) 10K type strain sequencing project: providing services to taxonomists for standard genome sequencing and annotation.</title>
        <authorList>
            <consortium name="The Broad Institute Genomics Platform"/>
            <consortium name="The Broad Institute Genome Sequencing Center for Infectious Disease"/>
            <person name="Wu L."/>
            <person name="Ma J."/>
        </authorList>
    </citation>
    <scope>NUCLEOTIDE SEQUENCE [LARGE SCALE GENOMIC DNA]</scope>
    <source>
        <strain evidence="3">JCM 17782</strain>
    </source>
</reference>
<dbReference type="Pfam" id="PF12680">
    <property type="entry name" value="SnoaL_2"/>
    <property type="match status" value="1"/>
</dbReference>
<comment type="caution">
    <text evidence="2">The sequence shown here is derived from an EMBL/GenBank/DDBJ whole genome shotgun (WGS) entry which is preliminary data.</text>
</comment>
<evidence type="ECO:0000313" key="2">
    <source>
        <dbReference type="EMBL" id="GAA4292542.1"/>
    </source>
</evidence>
<evidence type="ECO:0000313" key="3">
    <source>
        <dbReference type="Proteomes" id="UP001501417"/>
    </source>
</evidence>
<evidence type="ECO:0000259" key="1">
    <source>
        <dbReference type="Pfam" id="PF12680"/>
    </source>
</evidence>
<dbReference type="Gene3D" id="3.10.450.50">
    <property type="match status" value="1"/>
</dbReference>
<dbReference type="EMBL" id="BAABGF010000043">
    <property type="protein sequence ID" value="GAA4292542.1"/>
    <property type="molecule type" value="Genomic_DNA"/>
</dbReference>